<feature type="transmembrane region" description="Helical" evidence="8">
    <location>
        <begin position="358"/>
        <end position="379"/>
    </location>
</feature>
<evidence type="ECO:0000256" key="2">
    <source>
        <dbReference type="ARBA" id="ARBA00022475"/>
    </source>
</evidence>
<feature type="transmembrane region" description="Helical" evidence="8">
    <location>
        <begin position="386"/>
        <end position="405"/>
    </location>
</feature>
<dbReference type="GO" id="GO:0016763">
    <property type="term" value="F:pentosyltransferase activity"/>
    <property type="evidence" value="ECO:0007669"/>
    <property type="project" value="TreeGrafter"/>
</dbReference>
<evidence type="ECO:0000256" key="7">
    <source>
        <dbReference type="ARBA" id="ARBA00023136"/>
    </source>
</evidence>
<dbReference type="PANTHER" id="PTHR33908:SF3">
    <property type="entry name" value="UNDECAPRENYL PHOSPHATE-ALPHA-4-AMINO-4-DEOXY-L-ARABINOSE ARABINOSYL TRANSFERASE"/>
    <property type="match status" value="1"/>
</dbReference>
<evidence type="ECO:0000259" key="9">
    <source>
        <dbReference type="Pfam" id="PF13231"/>
    </source>
</evidence>
<dbReference type="AlphaFoldDB" id="A0A0G1CGZ5"/>
<feature type="transmembrane region" description="Helical" evidence="8">
    <location>
        <begin position="120"/>
        <end position="137"/>
    </location>
</feature>
<dbReference type="GO" id="GO:0010041">
    <property type="term" value="P:response to iron(III) ion"/>
    <property type="evidence" value="ECO:0007669"/>
    <property type="project" value="TreeGrafter"/>
</dbReference>
<dbReference type="Proteomes" id="UP000034050">
    <property type="component" value="Unassembled WGS sequence"/>
</dbReference>
<feature type="transmembrane region" description="Helical" evidence="8">
    <location>
        <begin position="212"/>
        <end position="229"/>
    </location>
</feature>
<dbReference type="InterPro" id="IPR038731">
    <property type="entry name" value="RgtA/B/C-like"/>
</dbReference>
<keyword evidence="2" id="KW-1003">Cell membrane</keyword>
<dbReference type="STRING" id="1618446.UV61_C0024G0011"/>
<proteinExistence type="predicted"/>
<dbReference type="EMBL" id="LCFD01000024">
    <property type="protein sequence ID" value="KKS84797.1"/>
    <property type="molecule type" value="Genomic_DNA"/>
</dbReference>
<name>A0A0G1CGZ5_9BACT</name>
<sequence length="565" mass="64545">MFRFKTRTWWLILILAVAAAVRLYNLGRIPSGFIPEEVSSGWNAYSLLKTGRDEWGVLLPIIFRETGGYKLALGSYLMVPAVALFGLSEFSVRLPAALAGVLAVYLTYLLVKHLFKRDSFALAAALLLAISPWHIAVGRYGVDVNWGVPLFLGGLLAFLKFKTHPRWLIVSGVLFALTFYTYFNYIVFTWLFLMSLGWIYRKDLWVRDRRTWLIGFYLIQLVFMLPYILQPNLTTRFSQATSVSQIGFVNRINEHRQACTAIYPKTLCTAIYNKYTDRVIEFSHNLINHYSTTIFFVSGSQLGLSGMPAGWGFLYPFEFVLIALGLIVMIRKQLFTPLLGAWFFLYAVPSSLAADGHIWRMFTFLPLPQIIGGIGLVHLANQRKQIWVQAGIGLICALFVFRFLVDYTSYLPWAQGANSFFGFRDLYSYLKTVEKDYDYIVVAPSGLGFDQLYIYYLFYMQPDPREYQLGVDVERPVGRENWVEVKRIAKWHFVGDVRNVVFDLPDKTLLVADGNFKEKAPLPQNVMLTELIKTINFANGDPAFKVLILHKNPAFKPQPSPKASL</sequence>
<feature type="transmembrane region" description="Helical" evidence="8">
    <location>
        <begin position="334"/>
        <end position="352"/>
    </location>
</feature>
<dbReference type="GO" id="GO:0005886">
    <property type="term" value="C:plasma membrane"/>
    <property type="evidence" value="ECO:0007669"/>
    <property type="project" value="UniProtKB-SubCell"/>
</dbReference>
<evidence type="ECO:0000256" key="6">
    <source>
        <dbReference type="ARBA" id="ARBA00022989"/>
    </source>
</evidence>
<dbReference type="Pfam" id="PF13231">
    <property type="entry name" value="PMT_2"/>
    <property type="match status" value="1"/>
</dbReference>
<keyword evidence="3" id="KW-0328">Glycosyltransferase</keyword>
<gene>
    <name evidence="10" type="ORF">UV61_C0024G0011</name>
</gene>
<evidence type="ECO:0000256" key="3">
    <source>
        <dbReference type="ARBA" id="ARBA00022676"/>
    </source>
</evidence>
<keyword evidence="6 8" id="KW-1133">Transmembrane helix</keyword>
<keyword evidence="7 8" id="KW-0472">Membrane</keyword>
<reference evidence="10 11" key="1">
    <citation type="journal article" date="2015" name="Nature">
        <title>rRNA introns, odd ribosomes, and small enigmatic genomes across a large radiation of phyla.</title>
        <authorList>
            <person name="Brown C.T."/>
            <person name="Hug L.A."/>
            <person name="Thomas B.C."/>
            <person name="Sharon I."/>
            <person name="Castelle C.J."/>
            <person name="Singh A."/>
            <person name="Wilkins M.J."/>
            <person name="Williams K.H."/>
            <person name="Banfield J.F."/>
        </authorList>
    </citation>
    <scope>NUCLEOTIDE SEQUENCE [LARGE SCALE GENOMIC DNA]</scope>
</reference>
<dbReference type="GO" id="GO:0009103">
    <property type="term" value="P:lipopolysaccharide biosynthetic process"/>
    <property type="evidence" value="ECO:0007669"/>
    <property type="project" value="UniProtKB-ARBA"/>
</dbReference>
<accession>A0A0G1CGZ5</accession>
<comment type="subcellular location">
    <subcellularLocation>
        <location evidence="1">Cell membrane</location>
        <topology evidence="1">Multi-pass membrane protein</topology>
    </subcellularLocation>
</comment>
<keyword evidence="5 8" id="KW-0812">Transmembrane</keyword>
<evidence type="ECO:0000256" key="5">
    <source>
        <dbReference type="ARBA" id="ARBA00022692"/>
    </source>
</evidence>
<dbReference type="PANTHER" id="PTHR33908">
    <property type="entry name" value="MANNOSYLTRANSFERASE YKCB-RELATED"/>
    <property type="match status" value="1"/>
</dbReference>
<comment type="caution">
    <text evidence="10">The sequence shown here is derived from an EMBL/GenBank/DDBJ whole genome shotgun (WGS) entry which is preliminary data.</text>
</comment>
<feature type="domain" description="Glycosyltransferase RgtA/B/C/D-like" evidence="9">
    <location>
        <begin position="74"/>
        <end position="226"/>
    </location>
</feature>
<feature type="transmembrane region" description="Helical" evidence="8">
    <location>
        <begin position="439"/>
        <end position="458"/>
    </location>
</feature>
<evidence type="ECO:0000256" key="8">
    <source>
        <dbReference type="SAM" id="Phobius"/>
    </source>
</evidence>
<dbReference type="InterPro" id="IPR050297">
    <property type="entry name" value="LipidA_mod_glycosyltrf_83"/>
</dbReference>
<keyword evidence="4" id="KW-0808">Transferase</keyword>
<evidence type="ECO:0000313" key="10">
    <source>
        <dbReference type="EMBL" id="KKS84797.1"/>
    </source>
</evidence>
<protein>
    <recommendedName>
        <fullName evidence="9">Glycosyltransferase RgtA/B/C/D-like domain-containing protein</fullName>
    </recommendedName>
</protein>
<evidence type="ECO:0000313" key="11">
    <source>
        <dbReference type="Proteomes" id="UP000034050"/>
    </source>
</evidence>
<evidence type="ECO:0000256" key="4">
    <source>
        <dbReference type="ARBA" id="ARBA00022679"/>
    </source>
</evidence>
<evidence type="ECO:0000256" key="1">
    <source>
        <dbReference type="ARBA" id="ARBA00004651"/>
    </source>
</evidence>
<feature type="transmembrane region" description="Helical" evidence="8">
    <location>
        <begin position="167"/>
        <end position="200"/>
    </location>
</feature>
<organism evidence="10 11">
    <name type="scientific">Candidatus Gottesmanbacteria bacterium GW2011_GWB1_43_11</name>
    <dbReference type="NCBI Taxonomy" id="1618446"/>
    <lineage>
        <taxon>Bacteria</taxon>
        <taxon>Candidatus Gottesmaniibacteriota</taxon>
    </lineage>
</organism>
<feature type="transmembrane region" description="Helical" evidence="8">
    <location>
        <begin position="309"/>
        <end position="327"/>
    </location>
</feature>
<feature type="transmembrane region" description="Helical" evidence="8">
    <location>
        <begin position="94"/>
        <end position="114"/>
    </location>
</feature>